<accession>D2VR57</accession>
<feature type="compositionally biased region" description="Polar residues" evidence="1">
    <location>
        <begin position="1"/>
        <end position="11"/>
    </location>
</feature>
<protein>
    <submittedName>
        <fullName evidence="2">Predicted protein</fullName>
    </submittedName>
</protein>
<feature type="compositionally biased region" description="Basic and acidic residues" evidence="1">
    <location>
        <begin position="18"/>
        <end position="37"/>
    </location>
</feature>
<dbReference type="AlphaFoldDB" id="D2VR57"/>
<feature type="region of interest" description="Disordered" evidence="1">
    <location>
        <begin position="1"/>
        <end position="42"/>
    </location>
</feature>
<dbReference type="RefSeq" id="XP_002673582.1">
    <property type="nucleotide sequence ID" value="XM_002673536.1"/>
</dbReference>
<gene>
    <name evidence="2" type="ORF">NAEGRDRAFT_51602</name>
</gene>
<reference evidence="2 3" key="1">
    <citation type="journal article" date="2010" name="Cell">
        <title>The genome of Naegleria gruberi illuminates early eukaryotic versatility.</title>
        <authorList>
            <person name="Fritz-Laylin L.K."/>
            <person name="Prochnik S.E."/>
            <person name="Ginger M.L."/>
            <person name="Dacks J.B."/>
            <person name="Carpenter M.L."/>
            <person name="Field M.C."/>
            <person name="Kuo A."/>
            <person name="Paredez A."/>
            <person name="Chapman J."/>
            <person name="Pham J."/>
            <person name="Shu S."/>
            <person name="Neupane R."/>
            <person name="Cipriano M."/>
            <person name="Mancuso J."/>
            <person name="Tu H."/>
            <person name="Salamov A."/>
            <person name="Lindquist E."/>
            <person name="Shapiro H."/>
            <person name="Lucas S."/>
            <person name="Grigoriev I.V."/>
            <person name="Cande W.Z."/>
            <person name="Fulton C."/>
            <person name="Rokhsar D.S."/>
            <person name="Dawson S.C."/>
        </authorList>
    </citation>
    <scope>NUCLEOTIDE SEQUENCE [LARGE SCALE GENOMIC DNA]</scope>
    <source>
        <strain evidence="2 3">NEG-M</strain>
    </source>
</reference>
<dbReference type="OrthoDB" id="10557392at2759"/>
<proteinExistence type="predicted"/>
<dbReference type="KEGG" id="ngr:NAEGRDRAFT_51602"/>
<evidence type="ECO:0000313" key="2">
    <source>
        <dbReference type="EMBL" id="EFC40838.1"/>
    </source>
</evidence>
<dbReference type="VEuPathDB" id="AmoebaDB:NAEGRDRAFT_51602"/>
<name>D2VR57_NAEGR</name>
<keyword evidence="3" id="KW-1185">Reference proteome</keyword>
<dbReference type="Proteomes" id="UP000006671">
    <property type="component" value="Unassembled WGS sequence"/>
</dbReference>
<evidence type="ECO:0000256" key="1">
    <source>
        <dbReference type="SAM" id="MobiDB-lite"/>
    </source>
</evidence>
<organism evidence="3">
    <name type="scientific">Naegleria gruberi</name>
    <name type="common">Amoeba</name>
    <dbReference type="NCBI Taxonomy" id="5762"/>
    <lineage>
        <taxon>Eukaryota</taxon>
        <taxon>Discoba</taxon>
        <taxon>Heterolobosea</taxon>
        <taxon>Tetramitia</taxon>
        <taxon>Eutetramitia</taxon>
        <taxon>Vahlkampfiidae</taxon>
        <taxon>Naegleria</taxon>
    </lineage>
</organism>
<dbReference type="InParanoid" id="D2VR57"/>
<dbReference type="EMBL" id="GG738890">
    <property type="protein sequence ID" value="EFC40838.1"/>
    <property type="molecule type" value="Genomic_DNA"/>
</dbReference>
<dbReference type="GeneID" id="8864493"/>
<evidence type="ECO:0000313" key="3">
    <source>
        <dbReference type="Proteomes" id="UP000006671"/>
    </source>
</evidence>
<sequence length="376" mass="43713">MSDNKNSNQPLNIKKKQKQDSNRQESQEKFETRKVDSNNKNNLTTVTERKHFKQTSTVPLVEKVSNLASLIDQAPKAIDKIFLVKGVISEIFAEEYAYYLSDNTATVRLVCSEKNSNKRLKIGQMIQLKVRVFRSRMTQVGKSLKLLERSPFNFLIESEGTLVYIKKDQKFLVQETEPIEYGSLDYSLRKLSKSKLPLNHETFDCNVLKLLLSCLSFERIQELERKFKEFKANQILAEILDCFENAKKIQQMGEGKSIDKCYKLFRLKYANVGKNKSLNNFDGKKELPAIRLGRLNDYVVRDPGQESFEESQVELPLFTHTKVWIFEELSNEDQELLRKGYSDMYGEAKFVKLDELAQYFGKKNEEIIIKHLANDL</sequence>